<feature type="compositionally biased region" description="Gly residues" evidence="1">
    <location>
        <begin position="324"/>
        <end position="334"/>
    </location>
</feature>
<feature type="compositionally biased region" description="Low complexity" evidence="1">
    <location>
        <begin position="69"/>
        <end position="94"/>
    </location>
</feature>
<evidence type="ECO:0000259" key="2">
    <source>
        <dbReference type="Pfam" id="PF00076"/>
    </source>
</evidence>
<dbReference type="Proteomes" id="UP000016933">
    <property type="component" value="Unassembled WGS sequence"/>
</dbReference>
<protein>
    <recommendedName>
        <fullName evidence="2">RRM domain-containing protein</fullName>
    </recommendedName>
</protein>
<evidence type="ECO:0000256" key="1">
    <source>
        <dbReference type="SAM" id="MobiDB-lite"/>
    </source>
</evidence>
<dbReference type="AlphaFoldDB" id="N1PJ68"/>
<evidence type="ECO:0000313" key="3">
    <source>
        <dbReference type="EMBL" id="EME41590.1"/>
    </source>
</evidence>
<dbReference type="eggNOG" id="ENOG502SBWH">
    <property type="taxonomic scope" value="Eukaryota"/>
</dbReference>
<keyword evidence="4" id="KW-1185">Reference proteome</keyword>
<dbReference type="Pfam" id="PF00076">
    <property type="entry name" value="RRM_1"/>
    <property type="match status" value="1"/>
</dbReference>
<dbReference type="STRING" id="675120.N1PJ68"/>
<dbReference type="EMBL" id="KB446542">
    <property type="protein sequence ID" value="EME41590.1"/>
    <property type="molecule type" value="Genomic_DNA"/>
</dbReference>
<reference evidence="3 4" key="2">
    <citation type="journal article" date="2012" name="PLoS Pathog.">
        <title>Diverse lifestyles and strategies of plant pathogenesis encoded in the genomes of eighteen Dothideomycetes fungi.</title>
        <authorList>
            <person name="Ohm R.A."/>
            <person name="Feau N."/>
            <person name="Henrissat B."/>
            <person name="Schoch C.L."/>
            <person name="Horwitz B.A."/>
            <person name="Barry K.W."/>
            <person name="Condon B.J."/>
            <person name="Copeland A.C."/>
            <person name="Dhillon B."/>
            <person name="Glaser F."/>
            <person name="Hesse C.N."/>
            <person name="Kosti I."/>
            <person name="LaButti K."/>
            <person name="Lindquist E.A."/>
            <person name="Lucas S."/>
            <person name="Salamov A.A."/>
            <person name="Bradshaw R.E."/>
            <person name="Ciuffetti L."/>
            <person name="Hamelin R.C."/>
            <person name="Kema G.H.J."/>
            <person name="Lawrence C."/>
            <person name="Scott J.A."/>
            <person name="Spatafora J.W."/>
            <person name="Turgeon B.G."/>
            <person name="de Wit P.J.G.M."/>
            <person name="Zhong S."/>
            <person name="Goodwin S.B."/>
            <person name="Grigoriev I.V."/>
        </authorList>
    </citation>
    <scope>NUCLEOTIDE SEQUENCE [LARGE SCALE GENOMIC DNA]</scope>
    <source>
        <strain evidence="4">NZE10 / CBS 128990</strain>
    </source>
</reference>
<dbReference type="InterPro" id="IPR035979">
    <property type="entry name" value="RBD_domain_sf"/>
</dbReference>
<dbReference type="CDD" id="cd00590">
    <property type="entry name" value="RRM_SF"/>
    <property type="match status" value="1"/>
</dbReference>
<feature type="domain" description="RRM" evidence="2">
    <location>
        <begin position="147"/>
        <end position="209"/>
    </location>
</feature>
<dbReference type="InterPro" id="IPR012677">
    <property type="entry name" value="Nucleotide-bd_a/b_plait_sf"/>
</dbReference>
<name>N1PJ68_DOTSN</name>
<dbReference type="HOGENOM" id="CLU_744010_0_0_1"/>
<reference evidence="4" key="1">
    <citation type="journal article" date="2012" name="PLoS Genet.">
        <title>The genomes of the fungal plant pathogens Cladosporium fulvum and Dothistroma septosporum reveal adaptation to different hosts and lifestyles but also signatures of common ancestry.</title>
        <authorList>
            <person name="de Wit P.J.G.M."/>
            <person name="van der Burgt A."/>
            <person name="Oekmen B."/>
            <person name="Stergiopoulos I."/>
            <person name="Abd-Elsalam K.A."/>
            <person name="Aerts A.L."/>
            <person name="Bahkali A.H."/>
            <person name="Beenen H.G."/>
            <person name="Chettri P."/>
            <person name="Cox M.P."/>
            <person name="Datema E."/>
            <person name="de Vries R.P."/>
            <person name="Dhillon B."/>
            <person name="Ganley A.R."/>
            <person name="Griffiths S.A."/>
            <person name="Guo Y."/>
            <person name="Hamelin R.C."/>
            <person name="Henrissat B."/>
            <person name="Kabir M.S."/>
            <person name="Jashni M.K."/>
            <person name="Kema G."/>
            <person name="Klaubauf S."/>
            <person name="Lapidus A."/>
            <person name="Levasseur A."/>
            <person name="Lindquist E."/>
            <person name="Mehrabi R."/>
            <person name="Ohm R.A."/>
            <person name="Owen T.J."/>
            <person name="Salamov A."/>
            <person name="Schwelm A."/>
            <person name="Schijlen E."/>
            <person name="Sun H."/>
            <person name="van den Burg H.A."/>
            <person name="van Ham R.C.H.J."/>
            <person name="Zhang S."/>
            <person name="Goodwin S.B."/>
            <person name="Grigoriev I.V."/>
            <person name="Collemare J."/>
            <person name="Bradshaw R.E."/>
        </authorList>
    </citation>
    <scope>NUCLEOTIDE SEQUENCE [LARGE SCALE GENOMIC DNA]</scope>
    <source>
        <strain evidence="4">NZE10 / CBS 128990</strain>
    </source>
</reference>
<organism evidence="3 4">
    <name type="scientific">Dothistroma septosporum (strain NZE10 / CBS 128990)</name>
    <name type="common">Red band needle blight fungus</name>
    <name type="synonym">Mycosphaerella pini</name>
    <dbReference type="NCBI Taxonomy" id="675120"/>
    <lineage>
        <taxon>Eukaryota</taxon>
        <taxon>Fungi</taxon>
        <taxon>Dikarya</taxon>
        <taxon>Ascomycota</taxon>
        <taxon>Pezizomycotina</taxon>
        <taxon>Dothideomycetes</taxon>
        <taxon>Dothideomycetidae</taxon>
        <taxon>Mycosphaerellales</taxon>
        <taxon>Mycosphaerellaceae</taxon>
        <taxon>Dothistroma</taxon>
    </lineage>
</organism>
<proteinExistence type="predicted"/>
<feature type="compositionally biased region" description="Basic and acidic residues" evidence="1">
    <location>
        <begin position="242"/>
        <end position="289"/>
    </location>
</feature>
<evidence type="ECO:0000313" key="4">
    <source>
        <dbReference type="Proteomes" id="UP000016933"/>
    </source>
</evidence>
<gene>
    <name evidence="3" type="ORF">DOTSEDRAFT_73872</name>
</gene>
<dbReference type="GO" id="GO:0003723">
    <property type="term" value="F:RNA binding"/>
    <property type="evidence" value="ECO:0007669"/>
    <property type="project" value="InterPro"/>
</dbReference>
<accession>N1PJ68</accession>
<feature type="region of interest" description="Disordered" evidence="1">
    <location>
        <begin position="29"/>
        <end position="124"/>
    </location>
</feature>
<dbReference type="InterPro" id="IPR000504">
    <property type="entry name" value="RRM_dom"/>
</dbReference>
<sequence>MSNNKKPLDLNAMLKEHREKAIFEIKAQEVFGQRSRTPNARGKAAVGGSLASSMGVNKRTASLPRSNTAPPRNNRPQPQARPVPQARPSAPQAPRARDINIQHPIPDPLPDAKSNGHSGYDAPAANGNGASMSIRGAAGPFVVLAANFAPGTTAADIESVMQEIGGECSCKILELRPAVLAQMTFTERAGAEKVISTFNGKKADGRTLHVYWNGTAAAQPQAEVEAPVDAVMDDTMEVDENAESREAQDRLREERRGGPDRRPRDDYHAAPRGNRGYEDDYYRGPRRAEPAYQDGRYGYQGDRFGGPRGRYRDESRMYSDGMRRGGGGGQSYRP</sequence>
<feature type="region of interest" description="Disordered" evidence="1">
    <location>
        <begin position="238"/>
        <end position="334"/>
    </location>
</feature>
<dbReference type="OrthoDB" id="5374349at2759"/>
<feature type="compositionally biased region" description="Basic and acidic residues" evidence="1">
    <location>
        <begin position="310"/>
        <end position="323"/>
    </location>
</feature>
<dbReference type="Gene3D" id="3.30.70.330">
    <property type="match status" value="1"/>
</dbReference>
<dbReference type="OMA" id="VVANFHN"/>
<feature type="compositionally biased region" description="Polar residues" evidence="1">
    <location>
        <begin position="50"/>
        <end position="68"/>
    </location>
</feature>
<dbReference type="SUPFAM" id="SSF54928">
    <property type="entry name" value="RNA-binding domain, RBD"/>
    <property type="match status" value="1"/>
</dbReference>